<dbReference type="AlphaFoldDB" id="A0A1H0QP29"/>
<organism evidence="3 4">
    <name type="scientific">Nakamurella panacisegetis</name>
    <dbReference type="NCBI Taxonomy" id="1090615"/>
    <lineage>
        <taxon>Bacteria</taxon>
        <taxon>Bacillati</taxon>
        <taxon>Actinomycetota</taxon>
        <taxon>Actinomycetes</taxon>
        <taxon>Nakamurellales</taxon>
        <taxon>Nakamurellaceae</taxon>
        <taxon>Nakamurella</taxon>
    </lineage>
</organism>
<feature type="region of interest" description="Disordered" evidence="1">
    <location>
        <begin position="26"/>
        <end position="121"/>
    </location>
</feature>
<keyword evidence="2" id="KW-0732">Signal</keyword>
<proteinExistence type="predicted"/>
<reference evidence="3 4" key="1">
    <citation type="submission" date="2016-10" db="EMBL/GenBank/DDBJ databases">
        <authorList>
            <person name="de Groot N.N."/>
        </authorList>
    </citation>
    <scope>NUCLEOTIDE SEQUENCE [LARGE SCALE GENOMIC DNA]</scope>
    <source>
        <strain evidence="4">P4-7,KCTC 19426,CECT 7604</strain>
    </source>
</reference>
<dbReference type="RefSeq" id="WP_157695464.1">
    <property type="nucleotide sequence ID" value="NZ_LT629710.1"/>
</dbReference>
<evidence type="ECO:0000256" key="2">
    <source>
        <dbReference type="SAM" id="SignalP"/>
    </source>
</evidence>
<feature type="compositionally biased region" description="Low complexity" evidence="1">
    <location>
        <begin position="26"/>
        <end position="56"/>
    </location>
</feature>
<sequence>MPAVHLPRGALLAVVAAFVLGGCSTSTPGSSTPAASTASAVASPSAAASASRPPSTLGSSPVATTGAAEPSSTTSTIATPSPTASSSPTTTAPAYSATTSHSRTSSPASSSAEPTRTGDGVLPTDLKGVVYGYIKAVDVKASRLTLDKVDWFTGAAALKACEEDKVSHEAWVNGWCSKYYIRNVNPTLRVVSVSPHVSVTTLNGNGQVTGDLASLKRRIATVTGSGRTYRLTVHNGMVTTVTEIYSP</sequence>
<feature type="signal peptide" evidence="2">
    <location>
        <begin position="1"/>
        <end position="21"/>
    </location>
</feature>
<gene>
    <name evidence="3" type="ORF">SAMN04515671_3165</name>
</gene>
<name>A0A1H0QP29_9ACTN</name>
<feature type="compositionally biased region" description="Low complexity" evidence="1">
    <location>
        <begin position="67"/>
        <end position="117"/>
    </location>
</feature>
<evidence type="ECO:0000313" key="3">
    <source>
        <dbReference type="EMBL" id="SDP18499.1"/>
    </source>
</evidence>
<feature type="chain" id="PRO_5039366680" evidence="2">
    <location>
        <begin position="22"/>
        <end position="247"/>
    </location>
</feature>
<dbReference type="EMBL" id="LT629710">
    <property type="protein sequence ID" value="SDP18499.1"/>
    <property type="molecule type" value="Genomic_DNA"/>
</dbReference>
<protein>
    <submittedName>
        <fullName evidence="3">Uncharacterized protein</fullName>
    </submittedName>
</protein>
<accession>A0A1H0QP29</accession>
<evidence type="ECO:0000313" key="4">
    <source>
        <dbReference type="Proteomes" id="UP000198741"/>
    </source>
</evidence>
<dbReference type="OrthoDB" id="5178946at2"/>
<dbReference type="Proteomes" id="UP000198741">
    <property type="component" value="Chromosome I"/>
</dbReference>
<keyword evidence="4" id="KW-1185">Reference proteome</keyword>
<evidence type="ECO:0000256" key="1">
    <source>
        <dbReference type="SAM" id="MobiDB-lite"/>
    </source>
</evidence>